<protein>
    <recommendedName>
        <fullName evidence="2">Transcriptional regulator HTH-type FeoC domain-containing protein</fullName>
    </recommendedName>
</protein>
<dbReference type="InterPro" id="IPR015102">
    <property type="entry name" value="Tscrpt_reg_HTH_FeoC"/>
</dbReference>
<dbReference type="InterPro" id="IPR036390">
    <property type="entry name" value="WH_DNA-bd_sf"/>
</dbReference>
<name>A0ABP8KCI8_9MICO</name>
<evidence type="ECO:0000313" key="3">
    <source>
        <dbReference type="EMBL" id="GAA4404146.1"/>
    </source>
</evidence>
<sequence length="99" mass="9693">MSATGGPLTAVLAALDAGAHSLGEVATRCDLPLDTVRASVDHLVRMGRLEATELAIGCPASGCGSCASGTDDGAAGCGSSAPSSRRSGPVLVALSARRR</sequence>
<dbReference type="EMBL" id="BAABGM010000011">
    <property type="protein sequence ID" value="GAA4404146.1"/>
    <property type="molecule type" value="Genomic_DNA"/>
</dbReference>
<evidence type="ECO:0000313" key="4">
    <source>
        <dbReference type="Proteomes" id="UP001500945"/>
    </source>
</evidence>
<proteinExistence type="predicted"/>
<comment type="caution">
    <text evidence="3">The sequence shown here is derived from an EMBL/GenBank/DDBJ whole genome shotgun (WGS) entry which is preliminary data.</text>
</comment>
<feature type="compositionally biased region" description="Low complexity" evidence="1">
    <location>
        <begin position="70"/>
        <end position="89"/>
    </location>
</feature>
<organism evidence="3 4">
    <name type="scientific">Fodinibacter luteus</name>
    <dbReference type="NCBI Taxonomy" id="552064"/>
    <lineage>
        <taxon>Bacteria</taxon>
        <taxon>Bacillati</taxon>
        <taxon>Actinomycetota</taxon>
        <taxon>Actinomycetes</taxon>
        <taxon>Micrococcales</taxon>
        <taxon>Intrasporangiaceae</taxon>
        <taxon>Fodinibacter (ex Wang et al. 2009)</taxon>
    </lineage>
</organism>
<dbReference type="Pfam" id="PF09012">
    <property type="entry name" value="FeoC"/>
    <property type="match status" value="1"/>
</dbReference>
<dbReference type="Proteomes" id="UP001500945">
    <property type="component" value="Unassembled WGS sequence"/>
</dbReference>
<accession>A0ABP8KCI8</accession>
<gene>
    <name evidence="3" type="ORF">GCM10023168_16390</name>
</gene>
<dbReference type="RefSeq" id="WP_345204487.1">
    <property type="nucleotide sequence ID" value="NZ_BAABGM010000011.1"/>
</dbReference>
<dbReference type="InterPro" id="IPR036388">
    <property type="entry name" value="WH-like_DNA-bd_sf"/>
</dbReference>
<evidence type="ECO:0000259" key="2">
    <source>
        <dbReference type="Pfam" id="PF09012"/>
    </source>
</evidence>
<dbReference type="SUPFAM" id="SSF46785">
    <property type="entry name" value="Winged helix' DNA-binding domain"/>
    <property type="match status" value="1"/>
</dbReference>
<feature type="region of interest" description="Disordered" evidence="1">
    <location>
        <begin position="70"/>
        <end position="99"/>
    </location>
</feature>
<evidence type="ECO:0000256" key="1">
    <source>
        <dbReference type="SAM" id="MobiDB-lite"/>
    </source>
</evidence>
<feature type="domain" description="Transcriptional regulator HTH-type FeoC" evidence="2">
    <location>
        <begin position="18"/>
        <end position="68"/>
    </location>
</feature>
<dbReference type="Gene3D" id="1.10.10.10">
    <property type="entry name" value="Winged helix-like DNA-binding domain superfamily/Winged helix DNA-binding domain"/>
    <property type="match status" value="1"/>
</dbReference>
<keyword evidence="4" id="KW-1185">Reference proteome</keyword>
<reference evidence="4" key="1">
    <citation type="journal article" date="2019" name="Int. J. Syst. Evol. Microbiol.">
        <title>The Global Catalogue of Microorganisms (GCM) 10K type strain sequencing project: providing services to taxonomists for standard genome sequencing and annotation.</title>
        <authorList>
            <consortium name="The Broad Institute Genomics Platform"/>
            <consortium name="The Broad Institute Genome Sequencing Center for Infectious Disease"/>
            <person name="Wu L."/>
            <person name="Ma J."/>
        </authorList>
    </citation>
    <scope>NUCLEOTIDE SEQUENCE [LARGE SCALE GENOMIC DNA]</scope>
    <source>
        <strain evidence="4">JCM 17809</strain>
    </source>
</reference>